<accession>A0ABU1SZW0</accession>
<dbReference type="EMBL" id="JAVDUJ010000001">
    <property type="protein sequence ID" value="MDR6938584.1"/>
    <property type="molecule type" value="Genomic_DNA"/>
</dbReference>
<dbReference type="SUPFAM" id="SSF52833">
    <property type="entry name" value="Thioredoxin-like"/>
    <property type="match status" value="1"/>
</dbReference>
<dbReference type="Pfam" id="PF00462">
    <property type="entry name" value="Glutaredoxin"/>
    <property type="match status" value="1"/>
</dbReference>
<protein>
    <submittedName>
        <fullName evidence="2">Glutaredoxin-like protein</fullName>
    </submittedName>
</protein>
<dbReference type="CDD" id="cd02976">
    <property type="entry name" value="NrdH"/>
    <property type="match status" value="1"/>
</dbReference>
<dbReference type="InterPro" id="IPR002109">
    <property type="entry name" value="Glutaredoxin"/>
</dbReference>
<feature type="domain" description="Glutaredoxin" evidence="1">
    <location>
        <begin position="6"/>
        <end position="59"/>
    </location>
</feature>
<proteinExistence type="predicted"/>
<evidence type="ECO:0000259" key="1">
    <source>
        <dbReference type="Pfam" id="PF00462"/>
    </source>
</evidence>
<name>A0ABU1SZW0_9ACTO</name>
<evidence type="ECO:0000313" key="3">
    <source>
        <dbReference type="Proteomes" id="UP001266099"/>
    </source>
</evidence>
<sequence>MAEKIQVYGADWCGDCRLAKKVLGQLAAEYEWYDVAASEELKDKAIEISGQMRIPVVVYPDGTFQVEPSATDLKQKVAQL</sequence>
<dbReference type="RefSeq" id="WP_309954528.1">
    <property type="nucleotide sequence ID" value="NZ_CP136414.1"/>
</dbReference>
<organism evidence="2 3">
    <name type="scientific">Arcanobacterium hippocoleae</name>
    <dbReference type="NCBI Taxonomy" id="149017"/>
    <lineage>
        <taxon>Bacteria</taxon>
        <taxon>Bacillati</taxon>
        <taxon>Actinomycetota</taxon>
        <taxon>Actinomycetes</taxon>
        <taxon>Actinomycetales</taxon>
        <taxon>Actinomycetaceae</taxon>
        <taxon>Arcanobacterium</taxon>
    </lineage>
</organism>
<keyword evidence="3" id="KW-1185">Reference proteome</keyword>
<dbReference type="PROSITE" id="PS51354">
    <property type="entry name" value="GLUTAREDOXIN_2"/>
    <property type="match status" value="1"/>
</dbReference>
<dbReference type="Proteomes" id="UP001266099">
    <property type="component" value="Unassembled WGS sequence"/>
</dbReference>
<dbReference type="Gene3D" id="3.40.30.10">
    <property type="entry name" value="Glutaredoxin"/>
    <property type="match status" value="1"/>
</dbReference>
<comment type="caution">
    <text evidence="2">The sequence shown here is derived from an EMBL/GenBank/DDBJ whole genome shotgun (WGS) entry which is preliminary data.</text>
</comment>
<reference evidence="2 3" key="1">
    <citation type="submission" date="2023-07" db="EMBL/GenBank/DDBJ databases">
        <title>Sequencing the genomes of 1000 actinobacteria strains.</title>
        <authorList>
            <person name="Klenk H.-P."/>
        </authorList>
    </citation>
    <scope>NUCLEOTIDE SEQUENCE [LARGE SCALE GENOMIC DNA]</scope>
    <source>
        <strain evidence="2 3">DSM 15539</strain>
    </source>
</reference>
<gene>
    <name evidence="2" type="ORF">J2S36_000127</name>
</gene>
<evidence type="ECO:0000313" key="2">
    <source>
        <dbReference type="EMBL" id="MDR6938584.1"/>
    </source>
</evidence>
<dbReference type="InterPro" id="IPR036249">
    <property type="entry name" value="Thioredoxin-like_sf"/>
</dbReference>